<sequence length="331" mass="36117">MCWVWPFLGLHRSYVISERKLDLEHQEIPCVCNCPSMENNPVVVVPGDFADLPWHSQLVRHRSGVRQALGSNPRVAVLKVKAAISSTFSVIQEMHLQVQTMTTFCTGHSGDGHGPDHPLAVVDGQHLPTTREGNTGALKTATHGAGHNRPNLKAVGADATASGATGSTVPVTVNTRGGVLRAIISHPETGTILSHIHTGRRSAGDARDHAPTLDNLHFVYAKFLECLHIVQRSPGVQTLLRRDLQDLALGLDFMSLNIVGRVGCRICTNSSKDYLLSPRACKRLTRYEKQVETTCAKLKESKAVFMWLTDLTFPSSSLIVQKGPVHVRVKA</sequence>
<accession>A0ABQ9GVD6</accession>
<organism evidence="1 2">
    <name type="scientific">Dryococelus australis</name>
    <dbReference type="NCBI Taxonomy" id="614101"/>
    <lineage>
        <taxon>Eukaryota</taxon>
        <taxon>Metazoa</taxon>
        <taxon>Ecdysozoa</taxon>
        <taxon>Arthropoda</taxon>
        <taxon>Hexapoda</taxon>
        <taxon>Insecta</taxon>
        <taxon>Pterygota</taxon>
        <taxon>Neoptera</taxon>
        <taxon>Polyneoptera</taxon>
        <taxon>Phasmatodea</taxon>
        <taxon>Verophasmatodea</taxon>
        <taxon>Anareolatae</taxon>
        <taxon>Phasmatidae</taxon>
        <taxon>Eurycanthinae</taxon>
        <taxon>Dryococelus</taxon>
    </lineage>
</organism>
<evidence type="ECO:0000313" key="1">
    <source>
        <dbReference type="EMBL" id="KAJ8876004.1"/>
    </source>
</evidence>
<keyword evidence="2" id="KW-1185">Reference proteome</keyword>
<proteinExistence type="predicted"/>
<comment type="caution">
    <text evidence="1">The sequence shown here is derived from an EMBL/GenBank/DDBJ whole genome shotgun (WGS) entry which is preliminary data.</text>
</comment>
<reference evidence="1 2" key="1">
    <citation type="submission" date="2023-02" db="EMBL/GenBank/DDBJ databases">
        <title>LHISI_Scaffold_Assembly.</title>
        <authorList>
            <person name="Stuart O.P."/>
            <person name="Cleave R."/>
            <person name="Magrath M.J.L."/>
            <person name="Mikheyev A.S."/>
        </authorList>
    </citation>
    <scope>NUCLEOTIDE SEQUENCE [LARGE SCALE GENOMIC DNA]</scope>
    <source>
        <strain evidence="1">Daus_M_001</strain>
        <tissue evidence="1">Leg muscle</tissue>
    </source>
</reference>
<name>A0ABQ9GVD6_9NEOP</name>
<gene>
    <name evidence="1" type="ORF">PR048_023912</name>
</gene>
<protein>
    <submittedName>
        <fullName evidence="1">Uncharacterized protein</fullName>
    </submittedName>
</protein>
<dbReference type="Proteomes" id="UP001159363">
    <property type="component" value="Chromosome 8"/>
</dbReference>
<dbReference type="EMBL" id="JARBHB010000009">
    <property type="protein sequence ID" value="KAJ8876004.1"/>
    <property type="molecule type" value="Genomic_DNA"/>
</dbReference>
<evidence type="ECO:0000313" key="2">
    <source>
        <dbReference type="Proteomes" id="UP001159363"/>
    </source>
</evidence>